<dbReference type="Pfam" id="PF11925">
    <property type="entry name" value="DUF3443"/>
    <property type="match status" value="1"/>
</dbReference>
<evidence type="ECO:0000313" key="2">
    <source>
        <dbReference type="Proteomes" id="UP000318509"/>
    </source>
</evidence>
<comment type="caution">
    <text evidence="1">The sequence shown here is derived from an EMBL/GenBank/DDBJ whole genome shotgun (WGS) entry which is preliminary data.</text>
</comment>
<proteinExistence type="predicted"/>
<accession>A0A537JSK7</accession>
<sequence>KVCVPGSTTSCKTIDHIEVDTGSVGLRILSSVLTTAPAITLPPHTDGTNPLAECLRFADGDAWGPLAVADIQLPVSGESATSVNVQVIGDPAYTALPTDCMTNPENTVAKFGANGILGVGPFAQDCGSACVGGIPSTGAVYYSCPSPSSCASAPLSTLLQQLQNPVSLFATDNNGVIVELPAVGGAGAATVTGVLVFGIGTQSNNALGSATVLQGNTFSGLITATYKGTAYSDGFIDSGSNGNFFTDSSLPTNCTAGTQWYCPTSTVNETVSLQGTNSTMLTANFSVASADALFANTTYTAFSNLGGTNPDAMGFDLGLPFYYGRNIYTAIENASVGGNTGPFFAY</sequence>
<dbReference type="EMBL" id="VBAK01000199">
    <property type="protein sequence ID" value="TMI86519.1"/>
    <property type="molecule type" value="Genomic_DNA"/>
</dbReference>
<dbReference type="InterPro" id="IPR021847">
    <property type="entry name" value="DUF3443"/>
</dbReference>
<feature type="non-terminal residue" evidence="1">
    <location>
        <position position="1"/>
    </location>
</feature>
<evidence type="ECO:0000313" key="1">
    <source>
        <dbReference type="EMBL" id="TMI86519.1"/>
    </source>
</evidence>
<reference evidence="1 2" key="1">
    <citation type="journal article" date="2019" name="Nat. Microbiol.">
        <title>Mediterranean grassland soil C-N compound turnover is dependent on rainfall and depth, and is mediated by genomically divergent microorganisms.</title>
        <authorList>
            <person name="Diamond S."/>
            <person name="Andeer P.F."/>
            <person name="Li Z."/>
            <person name="Crits-Christoph A."/>
            <person name="Burstein D."/>
            <person name="Anantharaman K."/>
            <person name="Lane K.R."/>
            <person name="Thomas B.C."/>
            <person name="Pan C."/>
            <person name="Northen T.R."/>
            <person name="Banfield J.F."/>
        </authorList>
    </citation>
    <scope>NUCLEOTIDE SEQUENCE [LARGE SCALE GENOMIC DNA]</scope>
    <source>
        <strain evidence="1">NP_3</strain>
    </source>
</reference>
<protein>
    <submittedName>
        <fullName evidence="1">DUF3443 family protein</fullName>
    </submittedName>
</protein>
<organism evidence="1 2">
    <name type="scientific">Candidatus Segetimicrobium genomatis</name>
    <dbReference type="NCBI Taxonomy" id="2569760"/>
    <lineage>
        <taxon>Bacteria</taxon>
        <taxon>Bacillati</taxon>
        <taxon>Candidatus Sysuimicrobiota</taxon>
        <taxon>Candidatus Sysuimicrobiia</taxon>
        <taxon>Candidatus Sysuimicrobiales</taxon>
        <taxon>Candidatus Segetimicrobiaceae</taxon>
        <taxon>Candidatus Segetimicrobium</taxon>
    </lineage>
</organism>
<dbReference type="Proteomes" id="UP000318509">
    <property type="component" value="Unassembled WGS sequence"/>
</dbReference>
<dbReference type="AlphaFoldDB" id="A0A537JSK7"/>
<gene>
    <name evidence="1" type="ORF">E6H00_18090</name>
</gene>
<name>A0A537JSK7_9BACT</name>